<sequence>MVPSLSSIFFKISTVTNKSLNRRRSQTSSVDTASTGSKSVHFKDFVETYDCYSPTEYDRRPSTEIDEFWQPTSISPVVERDEIDEEADPAYVKLVEKNTKINQKVGHHSMAVLISYRSIR</sequence>
<comment type="caution">
    <text evidence="1">The sequence shown here is derived from an EMBL/GenBank/DDBJ whole genome shotgun (WGS) entry which is preliminary data.</text>
</comment>
<dbReference type="Proteomes" id="UP000612746">
    <property type="component" value="Unassembled WGS sequence"/>
</dbReference>
<name>A0A8H7Q6D2_9FUNG</name>
<protein>
    <submittedName>
        <fullName evidence="1">Uncharacterized protein</fullName>
    </submittedName>
</protein>
<evidence type="ECO:0000313" key="2">
    <source>
        <dbReference type="Proteomes" id="UP000612746"/>
    </source>
</evidence>
<organism evidence="1 2">
    <name type="scientific">Umbelopsis vinacea</name>
    <dbReference type="NCBI Taxonomy" id="44442"/>
    <lineage>
        <taxon>Eukaryota</taxon>
        <taxon>Fungi</taxon>
        <taxon>Fungi incertae sedis</taxon>
        <taxon>Mucoromycota</taxon>
        <taxon>Mucoromycotina</taxon>
        <taxon>Umbelopsidomycetes</taxon>
        <taxon>Umbelopsidales</taxon>
        <taxon>Umbelopsidaceae</taxon>
        <taxon>Umbelopsis</taxon>
    </lineage>
</organism>
<accession>A0A8H7Q6D2</accession>
<proteinExistence type="predicted"/>
<gene>
    <name evidence="1" type="ORF">INT44_002934</name>
</gene>
<dbReference type="AlphaFoldDB" id="A0A8H7Q6D2"/>
<dbReference type="OrthoDB" id="2285317at2759"/>
<reference evidence="1" key="1">
    <citation type="submission" date="2020-12" db="EMBL/GenBank/DDBJ databases">
        <title>Metabolic potential, ecology and presence of endohyphal bacteria is reflected in genomic diversity of Mucoromycotina.</title>
        <authorList>
            <person name="Muszewska A."/>
            <person name="Okrasinska A."/>
            <person name="Steczkiewicz K."/>
            <person name="Drgas O."/>
            <person name="Orlowska M."/>
            <person name="Perlinska-Lenart U."/>
            <person name="Aleksandrzak-Piekarczyk T."/>
            <person name="Szatraj K."/>
            <person name="Zielenkiewicz U."/>
            <person name="Pilsyk S."/>
            <person name="Malc E."/>
            <person name="Mieczkowski P."/>
            <person name="Kruszewska J.S."/>
            <person name="Biernat P."/>
            <person name="Pawlowska J."/>
        </authorList>
    </citation>
    <scope>NUCLEOTIDE SEQUENCE</scope>
    <source>
        <strain evidence="1">WA0000051536</strain>
    </source>
</reference>
<keyword evidence="2" id="KW-1185">Reference proteome</keyword>
<dbReference type="EMBL" id="JAEPRA010000004">
    <property type="protein sequence ID" value="KAG2186708.1"/>
    <property type="molecule type" value="Genomic_DNA"/>
</dbReference>
<evidence type="ECO:0000313" key="1">
    <source>
        <dbReference type="EMBL" id="KAG2186708.1"/>
    </source>
</evidence>